<evidence type="ECO:0000256" key="8">
    <source>
        <dbReference type="ARBA" id="ARBA00023136"/>
    </source>
</evidence>
<comment type="subcellular location">
    <subcellularLocation>
        <location evidence="1">Membrane</location>
        <topology evidence="1">Multi-pass membrane protein</topology>
    </subcellularLocation>
</comment>
<evidence type="ECO:0000256" key="6">
    <source>
        <dbReference type="ARBA" id="ARBA00023002"/>
    </source>
</evidence>
<keyword evidence="5" id="KW-1133">Transmembrane helix</keyword>
<dbReference type="PRINTS" id="PR00081">
    <property type="entry name" value="GDHRDH"/>
</dbReference>
<dbReference type="OMA" id="RTPMIKM"/>
<evidence type="ECO:0000256" key="10">
    <source>
        <dbReference type="ARBA" id="ARBA00068717"/>
    </source>
</evidence>
<dbReference type="PANTHER" id="PTHR24322:SF736">
    <property type="entry name" value="RETINOL DEHYDROGENASE 10"/>
    <property type="match status" value="1"/>
</dbReference>
<dbReference type="GO" id="GO:0052650">
    <property type="term" value="F:all-trans-retinol dehydrogenase (NADP+) activity"/>
    <property type="evidence" value="ECO:0007669"/>
    <property type="project" value="UniProtKB-ARBA"/>
</dbReference>
<name>A0A0V0QZV3_PSEPJ</name>
<dbReference type="EMBL" id="LDAU01000082">
    <property type="protein sequence ID" value="KRX07597.1"/>
    <property type="molecule type" value="Genomic_DNA"/>
</dbReference>
<sequence length="336" mass="37039">MEALQEKLQALENMWTIFKFKMEKKSLLPQSTTKKLALLGFIIWGTYTFLKLKGHLPKKNVKGQHVFITGGGMGIGKGMALIFAKLGCKITLADINLEAAEKTCNEIKNITQNVCVVKCDVSNVDSVNEAAKQSRQQLGPVDILINNAGIVTGKKLLENTEKGIQKTFEVNSIAHAYTIRAFLPGMVERDRGHIVTIASIAGHMGVAGLSDYCASKFAAVGMDESLRMELNNRKSKVRTTCICPYYINTGMFDGIKPSFIMNLVLPILEEKWAAQRIVNAVRQNETVTLLPYTLTLVLMLKALVPTSVYDFIVNILGVNNSADELKGRGDPTKQKN</sequence>
<keyword evidence="14" id="KW-1185">Reference proteome</keyword>
<evidence type="ECO:0000256" key="2">
    <source>
        <dbReference type="ARBA" id="ARBA00006484"/>
    </source>
</evidence>
<dbReference type="AlphaFoldDB" id="A0A0V0QZV3"/>
<protein>
    <recommendedName>
        <fullName evidence="10">Short-chain dehydrogenase/reductase 3</fullName>
    </recommendedName>
    <alternativeName>
        <fullName evidence="11">Retinal short-chain dehydrogenase/reductase 1</fullName>
    </alternativeName>
</protein>
<evidence type="ECO:0000256" key="1">
    <source>
        <dbReference type="ARBA" id="ARBA00004141"/>
    </source>
</evidence>
<dbReference type="InterPro" id="IPR036291">
    <property type="entry name" value="NAD(P)-bd_dom_sf"/>
</dbReference>
<evidence type="ECO:0000256" key="5">
    <source>
        <dbReference type="ARBA" id="ARBA00022989"/>
    </source>
</evidence>
<dbReference type="InParanoid" id="A0A0V0QZV3"/>
<evidence type="ECO:0000256" key="4">
    <source>
        <dbReference type="ARBA" id="ARBA00022857"/>
    </source>
</evidence>
<dbReference type="OrthoDB" id="311525at2759"/>
<accession>A0A0V0QZV3</accession>
<dbReference type="GO" id="GO:0016020">
    <property type="term" value="C:membrane"/>
    <property type="evidence" value="ECO:0007669"/>
    <property type="project" value="UniProtKB-SubCell"/>
</dbReference>
<reference evidence="13 14" key="1">
    <citation type="journal article" date="2015" name="Sci. Rep.">
        <title>Genome of the facultative scuticociliatosis pathogen Pseudocohnilembus persalinus provides insight into its virulence through horizontal gene transfer.</title>
        <authorList>
            <person name="Xiong J."/>
            <person name="Wang G."/>
            <person name="Cheng J."/>
            <person name="Tian M."/>
            <person name="Pan X."/>
            <person name="Warren A."/>
            <person name="Jiang C."/>
            <person name="Yuan D."/>
            <person name="Miao W."/>
        </authorList>
    </citation>
    <scope>NUCLEOTIDE SEQUENCE [LARGE SCALE GENOMIC DNA]</scope>
    <source>
        <strain evidence="13">36N120E</strain>
    </source>
</reference>
<comment type="caution">
    <text evidence="13">The sequence shown here is derived from an EMBL/GenBank/DDBJ whole genome shotgun (WGS) entry which is preliminary data.</text>
</comment>
<dbReference type="Proteomes" id="UP000054937">
    <property type="component" value="Unassembled WGS sequence"/>
</dbReference>
<keyword evidence="3" id="KW-0812">Transmembrane</keyword>
<evidence type="ECO:0000256" key="7">
    <source>
        <dbReference type="ARBA" id="ARBA00023098"/>
    </source>
</evidence>
<dbReference type="Gene3D" id="3.40.50.720">
    <property type="entry name" value="NAD(P)-binding Rossmann-like Domain"/>
    <property type="match status" value="1"/>
</dbReference>
<evidence type="ECO:0000313" key="14">
    <source>
        <dbReference type="Proteomes" id="UP000054937"/>
    </source>
</evidence>
<dbReference type="FunFam" id="3.40.50.720:FF:000131">
    <property type="entry name" value="Short-chain dehydrogenase/reductase 3"/>
    <property type="match status" value="1"/>
</dbReference>
<gene>
    <name evidence="13" type="ORF">PPERSA_11146</name>
</gene>
<organism evidence="13 14">
    <name type="scientific">Pseudocohnilembus persalinus</name>
    <name type="common">Ciliate</name>
    <dbReference type="NCBI Taxonomy" id="266149"/>
    <lineage>
        <taxon>Eukaryota</taxon>
        <taxon>Sar</taxon>
        <taxon>Alveolata</taxon>
        <taxon>Ciliophora</taxon>
        <taxon>Intramacronucleata</taxon>
        <taxon>Oligohymenophorea</taxon>
        <taxon>Scuticociliatia</taxon>
        <taxon>Philasterida</taxon>
        <taxon>Pseudocohnilembidae</taxon>
        <taxon>Pseudocohnilembus</taxon>
    </lineage>
</organism>
<keyword evidence="7" id="KW-0443">Lipid metabolism</keyword>
<comment type="function">
    <text evidence="9">Catalyzes the reduction of all-trans-retinal to all-trans-retinol in the presence of NADPH.</text>
</comment>
<dbReference type="PANTHER" id="PTHR24322">
    <property type="entry name" value="PKSB"/>
    <property type="match status" value="1"/>
</dbReference>
<proteinExistence type="inferred from homology"/>
<evidence type="ECO:0000256" key="12">
    <source>
        <dbReference type="RuleBase" id="RU000363"/>
    </source>
</evidence>
<comment type="similarity">
    <text evidence="2 12">Belongs to the short-chain dehydrogenases/reductases (SDR) family.</text>
</comment>
<dbReference type="InterPro" id="IPR002347">
    <property type="entry name" value="SDR_fam"/>
</dbReference>
<keyword evidence="8" id="KW-0472">Membrane</keyword>
<dbReference type="PRINTS" id="PR00080">
    <property type="entry name" value="SDRFAMILY"/>
</dbReference>
<keyword evidence="4" id="KW-0521">NADP</keyword>
<dbReference type="CDD" id="cd05339">
    <property type="entry name" value="17beta-HSDXI-like_SDR_c"/>
    <property type="match status" value="1"/>
</dbReference>
<evidence type="ECO:0000256" key="3">
    <source>
        <dbReference type="ARBA" id="ARBA00022692"/>
    </source>
</evidence>
<keyword evidence="6" id="KW-0560">Oxidoreductase</keyword>
<evidence type="ECO:0000313" key="13">
    <source>
        <dbReference type="EMBL" id="KRX07597.1"/>
    </source>
</evidence>
<evidence type="ECO:0000256" key="11">
    <source>
        <dbReference type="ARBA" id="ARBA00082544"/>
    </source>
</evidence>
<dbReference type="Pfam" id="PF00106">
    <property type="entry name" value="adh_short"/>
    <property type="match status" value="1"/>
</dbReference>
<evidence type="ECO:0000256" key="9">
    <source>
        <dbReference type="ARBA" id="ARBA00059620"/>
    </source>
</evidence>
<dbReference type="SUPFAM" id="SSF51735">
    <property type="entry name" value="NAD(P)-binding Rossmann-fold domains"/>
    <property type="match status" value="1"/>
</dbReference>